<gene>
    <name evidence="1" type="ORF">F9802_14430</name>
</gene>
<dbReference type="Proteomes" id="UP000429595">
    <property type="component" value="Unassembled WGS sequence"/>
</dbReference>
<protein>
    <recommendedName>
        <fullName evidence="3">HutD family protein</fullName>
    </recommendedName>
</protein>
<comment type="caution">
    <text evidence="1">The sequence shown here is derived from an EMBL/GenBank/DDBJ whole genome shotgun (WGS) entry which is preliminary data.</text>
</comment>
<name>A0A6I1FHK9_9BACI</name>
<evidence type="ECO:0000313" key="2">
    <source>
        <dbReference type="Proteomes" id="UP000429595"/>
    </source>
</evidence>
<evidence type="ECO:0008006" key="3">
    <source>
        <dbReference type="Google" id="ProtNLM"/>
    </source>
</evidence>
<reference evidence="1 2" key="1">
    <citation type="submission" date="2019-10" db="EMBL/GenBank/DDBJ databases">
        <title>Bacillus aerolatum sp. nov., isolated from bioaerosol of sport playgrounds.</title>
        <authorList>
            <person name="Chen P."/>
            <person name="Zhang G."/>
        </authorList>
    </citation>
    <scope>NUCLEOTIDE SEQUENCE [LARGE SCALE GENOMIC DNA]</scope>
    <source>
        <strain evidence="1 2">CX253</strain>
    </source>
</reference>
<dbReference type="SUPFAM" id="SSF51182">
    <property type="entry name" value="RmlC-like cupins"/>
    <property type="match status" value="1"/>
</dbReference>
<accession>A0A6I1FHK9</accession>
<dbReference type="Pfam" id="PF05962">
    <property type="entry name" value="HutD"/>
    <property type="match status" value="1"/>
</dbReference>
<dbReference type="InterPro" id="IPR014710">
    <property type="entry name" value="RmlC-like_jellyroll"/>
</dbReference>
<dbReference type="PANTHER" id="PTHR37943">
    <property type="entry name" value="PROTEIN VES"/>
    <property type="match status" value="1"/>
</dbReference>
<proteinExistence type="predicted"/>
<evidence type="ECO:0000313" key="1">
    <source>
        <dbReference type="EMBL" id="KAB7705297.1"/>
    </source>
</evidence>
<dbReference type="AlphaFoldDB" id="A0A6I1FHK9"/>
<dbReference type="InterPro" id="IPR011051">
    <property type="entry name" value="RmlC_Cupin_sf"/>
</dbReference>
<organism evidence="1 2">
    <name type="scientific">Bacillus aerolatus</name>
    <dbReference type="NCBI Taxonomy" id="2653354"/>
    <lineage>
        <taxon>Bacteria</taxon>
        <taxon>Bacillati</taxon>
        <taxon>Bacillota</taxon>
        <taxon>Bacilli</taxon>
        <taxon>Bacillales</taxon>
        <taxon>Bacillaceae</taxon>
        <taxon>Bacillus</taxon>
    </lineage>
</organism>
<dbReference type="InterPro" id="IPR010282">
    <property type="entry name" value="Uncharacterised_HutD/Ves"/>
</dbReference>
<dbReference type="PANTHER" id="PTHR37943:SF1">
    <property type="entry name" value="PROTEIN VES"/>
    <property type="match status" value="1"/>
</dbReference>
<dbReference type="EMBL" id="WEIO01000009">
    <property type="protein sequence ID" value="KAB7705297.1"/>
    <property type="molecule type" value="Genomic_DNA"/>
</dbReference>
<dbReference type="Gene3D" id="2.60.120.10">
    <property type="entry name" value="Jelly Rolls"/>
    <property type="match status" value="1"/>
</dbReference>
<sequence length="208" mass="23697">MLSMSYSIQVIRKNEQISNEWSGGITTQLAIYPEDADYNKRNFKWRISSAMVEVEESLFTSLPNIWRLIMVIDGEMVLEHEGHHRVLLKPYEQDSFSGGWTTRSIGKVRDFNLMLAEGCSGELKAINIEKGIYNERLSNKNLDLLQATECFYCVNGNVNMIIDDQESIDLDEGDLIVLSGESSEKNINIKLSNKSEMTANVIRANIFF</sequence>
<keyword evidence="2" id="KW-1185">Reference proteome</keyword>